<dbReference type="InterPro" id="IPR035931">
    <property type="entry name" value="YlxR-like_sf"/>
</dbReference>
<dbReference type="RefSeq" id="WP_135012846.1">
    <property type="nucleotide sequence ID" value="NZ_JADGLK010000021.1"/>
</dbReference>
<accession>A0A4Y9F4C4</accession>
<evidence type="ECO:0000259" key="1">
    <source>
        <dbReference type="Pfam" id="PF04296"/>
    </source>
</evidence>
<dbReference type="AlphaFoldDB" id="A0A4Y9F4C4"/>
<dbReference type="InterPro" id="IPR007393">
    <property type="entry name" value="YlxR_dom"/>
</dbReference>
<evidence type="ECO:0000313" key="3">
    <source>
        <dbReference type="Proteomes" id="UP000297951"/>
    </source>
</evidence>
<dbReference type="Gene3D" id="3.30.1230.10">
    <property type="entry name" value="YlxR-like"/>
    <property type="match status" value="1"/>
</dbReference>
<proteinExistence type="predicted"/>
<protein>
    <submittedName>
        <fullName evidence="2">YlxR family protein</fullName>
    </submittedName>
</protein>
<dbReference type="EMBL" id="SPQC01000021">
    <property type="protein sequence ID" value="TFU22198.1"/>
    <property type="molecule type" value="Genomic_DNA"/>
</dbReference>
<organism evidence="2 3">
    <name type="scientific">Rothia nasimurium</name>
    <dbReference type="NCBI Taxonomy" id="85336"/>
    <lineage>
        <taxon>Bacteria</taxon>
        <taxon>Bacillati</taxon>
        <taxon>Actinomycetota</taxon>
        <taxon>Actinomycetes</taxon>
        <taxon>Micrococcales</taxon>
        <taxon>Micrococcaceae</taxon>
        <taxon>Rothia</taxon>
    </lineage>
</organism>
<name>A0A4Y9F4C4_9MICC</name>
<dbReference type="PANTHER" id="PTHR34215">
    <property type="entry name" value="BLL0784 PROTEIN"/>
    <property type="match status" value="1"/>
</dbReference>
<dbReference type="Proteomes" id="UP000297951">
    <property type="component" value="Unassembled WGS sequence"/>
</dbReference>
<dbReference type="Pfam" id="PF04296">
    <property type="entry name" value="YlxR"/>
    <property type="match status" value="1"/>
</dbReference>
<dbReference type="OrthoDB" id="5244965at2"/>
<gene>
    <name evidence="2" type="ORF">E4U03_06925</name>
</gene>
<dbReference type="PANTHER" id="PTHR34215:SF1">
    <property type="entry name" value="YLXR DOMAIN-CONTAINING PROTEIN"/>
    <property type="match status" value="1"/>
</dbReference>
<evidence type="ECO:0000313" key="2">
    <source>
        <dbReference type="EMBL" id="TFU22198.1"/>
    </source>
</evidence>
<comment type="caution">
    <text evidence="2">The sequence shown here is derived from an EMBL/GenBank/DDBJ whole genome shotgun (WGS) entry which is preliminary data.</text>
</comment>
<sequence length="81" mass="8945">MHTPVRTCIGCRITAPAHDLVRIALTQTEPPRAVFDRAKNLPGRGAWLHHTPECLALALKKNALARAFRTRVEANELVIPA</sequence>
<reference evidence="2 3" key="1">
    <citation type="submission" date="2019-03" db="EMBL/GenBank/DDBJ databases">
        <title>Diversity of the mouse oral microbiome.</title>
        <authorList>
            <person name="Joseph S."/>
            <person name="Aduse-Opoku J."/>
            <person name="Curtis M."/>
            <person name="Wade W."/>
            <person name="Hashim A."/>
        </authorList>
    </citation>
    <scope>NUCLEOTIDE SEQUENCE [LARGE SCALE GENOMIC DNA]</scope>
    <source>
        <strain evidence="3">irhom_31</strain>
    </source>
</reference>
<dbReference type="SUPFAM" id="SSF64376">
    <property type="entry name" value="YlxR-like"/>
    <property type="match status" value="1"/>
</dbReference>
<feature type="domain" description="YlxR" evidence="1">
    <location>
        <begin position="6"/>
        <end position="75"/>
    </location>
</feature>
<dbReference type="InterPro" id="IPR037465">
    <property type="entry name" value="YlxR"/>
</dbReference>